<dbReference type="EMBL" id="JBBNAF010000001">
    <property type="protein sequence ID" value="KAK9169790.1"/>
    <property type="molecule type" value="Genomic_DNA"/>
</dbReference>
<comment type="caution">
    <text evidence="2">The sequence shown here is derived from an EMBL/GenBank/DDBJ whole genome shotgun (WGS) entry which is preliminary data.</text>
</comment>
<reference evidence="2 3" key="1">
    <citation type="submission" date="2024-01" db="EMBL/GenBank/DDBJ databases">
        <title>Genome assemblies of Stephania.</title>
        <authorList>
            <person name="Yang L."/>
        </authorList>
    </citation>
    <scope>NUCLEOTIDE SEQUENCE [LARGE SCALE GENOMIC DNA]</scope>
    <source>
        <strain evidence="2">YNDBR</strain>
        <tissue evidence="2">Leaf</tissue>
    </source>
</reference>
<accession>A0AAP0LFN5</accession>
<protein>
    <recommendedName>
        <fullName evidence="4">Ataxin-2 C-terminal domain-containing protein</fullName>
    </recommendedName>
</protein>
<proteinExistence type="predicted"/>
<evidence type="ECO:0000313" key="2">
    <source>
        <dbReference type="EMBL" id="KAK9169790.1"/>
    </source>
</evidence>
<evidence type="ECO:0008006" key="4">
    <source>
        <dbReference type="Google" id="ProtNLM"/>
    </source>
</evidence>
<name>A0AAP0LFN5_9MAGN</name>
<evidence type="ECO:0000256" key="1">
    <source>
        <dbReference type="SAM" id="MobiDB-lite"/>
    </source>
</evidence>
<feature type="compositionally biased region" description="Gly residues" evidence="1">
    <location>
        <begin position="213"/>
        <end position="230"/>
    </location>
</feature>
<gene>
    <name evidence="2" type="ORF">Syun_001930</name>
</gene>
<dbReference type="AlphaFoldDB" id="A0AAP0LFN5"/>
<sequence length="230" mass="23936">MDKSERRDMRDLEELLSKLNPMAEEFVPPSLVSHGSQAGFFANNFTMLSNGNGIANGNTCATSLGEVATWTKRDLGSRFAPHRPHRRTAAAGFTPPPPPRLRSAPAATSCRSAHLAANRASQLRRSRVSIDLPALGGRDPRRRRERSGGWRPAGAERRPGGSRSGDQAGAARRRSGSGGEAHKGAGSGSPAAVRSNGGGVEAQPAAARVGEETVGGGGRDGGVGRDWGGT</sequence>
<evidence type="ECO:0000313" key="3">
    <source>
        <dbReference type="Proteomes" id="UP001420932"/>
    </source>
</evidence>
<dbReference type="Pfam" id="PF07145">
    <property type="entry name" value="PAM2"/>
    <property type="match status" value="1"/>
</dbReference>
<organism evidence="2 3">
    <name type="scientific">Stephania yunnanensis</name>
    <dbReference type="NCBI Taxonomy" id="152371"/>
    <lineage>
        <taxon>Eukaryota</taxon>
        <taxon>Viridiplantae</taxon>
        <taxon>Streptophyta</taxon>
        <taxon>Embryophyta</taxon>
        <taxon>Tracheophyta</taxon>
        <taxon>Spermatophyta</taxon>
        <taxon>Magnoliopsida</taxon>
        <taxon>Ranunculales</taxon>
        <taxon>Menispermaceae</taxon>
        <taxon>Menispermoideae</taxon>
        <taxon>Cissampelideae</taxon>
        <taxon>Stephania</taxon>
    </lineage>
</organism>
<feature type="region of interest" description="Disordered" evidence="1">
    <location>
        <begin position="78"/>
        <end position="230"/>
    </location>
</feature>
<dbReference type="InterPro" id="IPR009818">
    <property type="entry name" value="PAM2_motif"/>
</dbReference>
<dbReference type="Proteomes" id="UP001420932">
    <property type="component" value="Unassembled WGS sequence"/>
</dbReference>
<keyword evidence="3" id="KW-1185">Reference proteome</keyword>